<dbReference type="PANTHER" id="PTHR19959:SF119">
    <property type="entry name" value="FUNGAL LIPASE-LIKE DOMAIN-CONTAINING PROTEIN"/>
    <property type="match status" value="1"/>
</dbReference>
<protein>
    <submittedName>
        <fullName evidence="2">Tetratricopeptide repeat protein</fullName>
    </submittedName>
</protein>
<dbReference type="SUPFAM" id="SSF52540">
    <property type="entry name" value="P-loop containing nucleoside triphosphate hydrolases"/>
    <property type="match status" value="1"/>
</dbReference>
<keyword evidence="3" id="KW-1185">Reference proteome</keyword>
<dbReference type="Pfam" id="PF12862">
    <property type="entry name" value="ANAPC5"/>
    <property type="match status" value="1"/>
</dbReference>
<comment type="caution">
    <text evidence="2">The sequence shown here is derived from an EMBL/GenBank/DDBJ whole genome shotgun (WGS) entry which is preliminary data.</text>
</comment>
<evidence type="ECO:0000313" key="2">
    <source>
        <dbReference type="EMBL" id="MBO3737234.1"/>
    </source>
</evidence>
<name>A0ABS3UEN5_9ACTN</name>
<evidence type="ECO:0000313" key="3">
    <source>
        <dbReference type="Proteomes" id="UP000679690"/>
    </source>
</evidence>
<sequence length="952" mass="101792">MVFGDVIQISQVTGDVVVQARMPPPYRIEVFSTEADPLPRDLARAQPSRLLLPRHRVVPFAGRDDQLDDLAGWAADTATPVRLLHAPGGQGKTRLAGEFARRCGGQDWAVWRVTHSAPAGVTTSSRVPLPPDGKVLVLVDYADRWPPSHLLALLGDLVNIAVQAPLTLRVLLLARSTGYWWPAVTSRLDGDFGVTADDVPLAPLPTTLDRAELFTTAAAHFADALGSGNGWPDPSGLDRPAYTQVLAVHMAALVAVEARRRDSPVPATPHAVSAFLLRREYEHWQRMSGRAEDPLLSSARQLHRTTCLATLAGPLPRPAAQEILTRSGLAGTVPDADQLIDDHRVCQPAADPVTVLEALRPDRLGEDLIALTTPGHAHIGADVAGLADDWALTAPAAVAGAGDTPAWAAGTVTVLTETAHRWPHIATGVLYPLVSAYPEWAVRAGGATLTRLAEIPGVDPDVLAAVEPLLPATRDVDLDIAAAAITGRLTRHRLDRTTDPAEQARLYSVHALCLSSVGQDAEALEPAKKATALYRRLALLPELAVAVGNLGGIMAGLGRLEQALALAEESVGLLRKLAGTAPETHSPALAIALTNLGVRLAETGRREEALAPSEEAVAIQRRLARADREHHLPFLAVTLSNLGVRLSEIGRPEHALRPAQEATRILRRLAKAEPQRFLPELAASLLNLGVRMAELGRRRQALPPTAEGIALFRRLVEANPRVHLPALAGALANLGVWLSQLGRTEEALPPSEEAVAAYRRLAEADPLVHRPFLAVVLMNLGARLAEVSRTEQALAPTEEAVAILRGLADASPQSYLRPFATAVGNHAVLRAELGHSKAALGAAREAVTVHRRLARSDPAERLGLAGALEAYAAVCAEFGADQRGALESVDEAIQIYRPLAHEQPDMFTEALMGAYLTGTDVLERFGRFTEAALLRREIGRLTNGPNRGQGRR</sequence>
<dbReference type="InterPro" id="IPR011990">
    <property type="entry name" value="TPR-like_helical_dom_sf"/>
</dbReference>
<organism evidence="2 3">
    <name type="scientific">Actinoplanes flavus</name>
    <dbReference type="NCBI Taxonomy" id="2820290"/>
    <lineage>
        <taxon>Bacteria</taxon>
        <taxon>Bacillati</taxon>
        <taxon>Actinomycetota</taxon>
        <taxon>Actinomycetes</taxon>
        <taxon>Micromonosporales</taxon>
        <taxon>Micromonosporaceae</taxon>
        <taxon>Actinoplanes</taxon>
    </lineage>
</organism>
<dbReference type="InterPro" id="IPR026000">
    <property type="entry name" value="Apc5_dom"/>
</dbReference>
<dbReference type="Pfam" id="PF13374">
    <property type="entry name" value="TPR_10"/>
    <property type="match status" value="2"/>
</dbReference>
<dbReference type="Proteomes" id="UP000679690">
    <property type="component" value="Unassembled WGS sequence"/>
</dbReference>
<evidence type="ECO:0000259" key="1">
    <source>
        <dbReference type="Pfam" id="PF12862"/>
    </source>
</evidence>
<dbReference type="Pfam" id="PF13424">
    <property type="entry name" value="TPR_12"/>
    <property type="match status" value="1"/>
</dbReference>
<dbReference type="PANTHER" id="PTHR19959">
    <property type="entry name" value="KINESIN LIGHT CHAIN"/>
    <property type="match status" value="1"/>
</dbReference>
<accession>A0ABS3UEN5</accession>
<feature type="domain" description="Anaphase-promoting complex subunit 5" evidence="1">
    <location>
        <begin position="819"/>
        <end position="851"/>
    </location>
</feature>
<dbReference type="InterPro" id="IPR027417">
    <property type="entry name" value="P-loop_NTPase"/>
</dbReference>
<dbReference type="Gene3D" id="1.25.40.10">
    <property type="entry name" value="Tetratricopeptide repeat domain"/>
    <property type="match status" value="4"/>
</dbReference>
<dbReference type="SUPFAM" id="SSF48452">
    <property type="entry name" value="TPR-like"/>
    <property type="match status" value="3"/>
</dbReference>
<dbReference type="EMBL" id="JAGFNS010000003">
    <property type="protein sequence ID" value="MBO3737234.1"/>
    <property type="molecule type" value="Genomic_DNA"/>
</dbReference>
<gene>
    <name evidence="2" type="ORF">J5X75_06855</name>
</gene>
<reference evidence="2 3" key="1">
    <citation type="submission" date="2021-03" db="EMBL/GenBank/DDBJ databases">
        <title>Actinoplanes flavus sp. nov., a novel actinomycete isolated from Coconut Palm rhizosphere soil.</title>
        <authorList>
            <person name="Luo X."/>
        </authorList>
    </citation>
    <scope>NUCLEOTIDE SEQUENCE [LARGE SCALE GENOMIC DNA]</scope>
    <source>
        <strain evidence="2 3">NEAU-H7</strain>
    </source>
</reference>
<proteinExistence type="predicted"/>